<dbReference type="EMBL" id="QUQM01000003">
    <property type="protein sequence ID" value="KAA8648443.1"/>
    <property type="molecule type" value="Genomic_DNA"/>
</dbReference>
<dbReference type="OrthoDB" id="5399006at2759"/>
<evidence type="ECO:0000313" key="1">
    <source>
        <dbReference type="EMBL" id="KAA8648443.1"/>
    </source>
</evidence>
<dbReference type="AlphaFoldDB" id="A0A5M9MU79"/>
<gene>
    <name evidence="1" type="ORF">ATNIH1004_004328</name>
</gene>
<dbReference type="GeneID" id="54327030"/>
<name>A0A5M9MU79_9EURO</name>
<comment type="caution">
    <text evidence="1">The sequence shown here is derived from an EMBL/GenBank/DDBJ whole genome shotgun (WGS) entry which is preliminary data.</text>
</comment>
<reference evidence="1 2" key="1">
    <citation type="submission" date="2019-08" db="EMBL/GenBank/DDBJ databases">
        <title>The genome sequence of a newly discovered highly antifungal drug resistant Aspergillus species, Aspergillus tanneri NIH 1004.</title>
        <authorList>
            <person name="Mounaud S."/>
            <person name="Singh I."/>
            <person name="Joardar V."/>
            <person name="Pakala S."/>
            <person name="Pakala S."/>
            <person name="Venepally P."/>
            <person name="Chung J.K."/>
            <person name="Losada L."/>
            <person name="Nierman W.C."/>
        </authorList>
    </citation>
    <scope>NUCLEOTIDE SEQUENCE [LARGE SCALE GENOMIC DNA]</scope>
    <source>
        <strain evidence="1 2">NIH1004</strain>
    </source>
</reference>
<sequence length="121" mass="12786">MTTNCHVQVRRVGQIKRLGVLEKAFHCLWVVINALFAEHAAAPGAPEKLVLQPRRIPAIIVKKRNKVATQDAKAIAVIAGVGHGTGASLARKFTTTYPVALLAHSHPKVACPGSSIGPPSS</sequence>
<organism evidence="1 2">
    <name type="scientific">Aspergillus tanneri</name>
    <dbReference type="NCBI Taxonomy" id="1220188"/>
    <lineage>
        <taxon>Eukaryota</taxon>
        <taxon>Fungi</taxon>
        <taxon>Dikarya</taxon>
        <taxon>Ascomycota</taxon>
        <taxon>Pezizomycotina</taxon>
        <taxon>Eurotiomycetes</taxon>
        <taxon>Eurotiomycetidae</taxon>
        <taxon>Eurotiales</taxon>
        <taxon>Aspergillaceae</taxon>
        <taxon>Aspergillus</taxon>
        <taxon>Aspergillus subgen. Circumdati</taxon>
    </lineage>
</organism>
<evidence type="ECO:0000313" key="2">
    <source>
        <dbReference type="Proteomes" id="UP000324241"/>
    </source>
</evidence>
<dbReference type="RefSeq" id="XP_033427804.1">
    <property type="nucleotide sequence ID" value="XM_033568998.1"/>
</dbReference>
<protein>
    <submittedName>
        <fullName evidence="1">Uncharacterized protein</fullName>
    </submittedName>
</protein>
<proteinExistence type="predicted"/>
<accession>A0A5M9MU79</accession>
<dbReference type="Proteomes" id="UP000324241">
    <property type="component" value="Unassembled WGS sequence"/>
</dbReference>